<comment type="caution">
    <text evidence="2">The sequence shown here is derived from an EMBL/GenBank/DDBJ whole genome shotgun (WGS) entry which is preliminary data.</text>
</comment>
<dbReference type="InterPro" id="IPR043549">
    <property type="entry name" value="C2C4C/C2C4D"/>
</dbReference>
<dbReference type="OrthoDB" id="9947256at2759"/>
<feature type="region of interest" description="Disordered" evidence="1">
    <location>
        <begin position="97"/>
        <end position="126"/>
    </location>
</feature>
<dbReference type="PANTHER" id="PTHR46291">
    <property type="entry name" value="C2 DOMAIN-CONTAINING PROTEIN"/>
    <property type="match status" value="1"/>
</dbReference>
<protein>
    <submittedName>
        <fullName evidence="2">Uncharacterized protein</fullName>
    </submittedName>
</protein>
<evidence type="ECO:0000313" key="3">
    <source>
        <dbReference type="Proteomes" id="UP000796761"/>
    </source>
</evidence>
<dbReference type="AlphaFoldDB" id="A0A8K1GBD7"/>
<organism evidence="2 3">
    <name type="scientific">Zosterops borbonicus</name>
    <dbReference type="NCBI Taxonomy" id="364589"/>
    <lineage>
        <taxon>Eukaryota</taxon>
        <taxon>Metazoa</taxon>
        <taxon>Chordata</taxon>
        <taxon>Craniata</taxon>
        <taxon>Vertebrata</taxon>
        <taxon>Euteleostomi</taxon>
        <taxon>Archelosauria</taxon>
        <taxon>Archosauria</taxon>
        <taxon>Dinosauria</taxon>
        <taxon>Saurischia</taxon>
        <taxon>Theropoda</taxon>
        <taxon>Coelurosauria</taxon>
        <taxon>Aves</taxon>
        <taxon>Neognathae</taxon>
        <taxon>Neoaves</taxon>
        <taxon>Telluraves</taxon>
        <taxon>Australaves</taxon>
        <taxon>Passeriformes</taxon>
        <taxon>Sylvioidea</taxon>
        <taxon>Zosteropidae</taxon>
        <taxon>Zosterops</taxon>
    </lineage>
</organism>
<evidence type="ECO:0000313" key="2">
    <source>
        <dbReference type="EMBL" id="TRZ14710.1"/>
    </source>
</evidence>
<dbReference type="PANTHER" id="PTHR46291:SF4">
    <property type="entry name" value="C2 CALCIUM-DEPENDENT DOMAIN-CONTAINING PROTEIN 4C-LIKE"/>
    <property type="match status" value="1"/>
</dbReference>
<sequence length="313" mass="35461">MNPPSAISAVRIQSPGNTVCFKRALLAETMVPGGTSQQTLKSVIENLITWASLKISKPPPEEKVAQKNKDIFNIVMTPDRIPKFFIPSLDIEHISFQQEPEEDSTESSPERRVSDEIVQKRRTTRSKSESYIRKETMCKEESLERRETLCFTDQISFPEDLERAADHCDPATRAAFSLPHLSKITTPYGFLTLGESPNTRRKESLFFQPDSEELRILLSQRKKTASLARSFSSPFSEIQQSVETTKPSAVSFKTRQAVSWESVCNSQRPPVCCKPDCETQPVKCEKKRFQVTLKRHLASIKRVTSGSGMNWLC</sequence>
<name>A0A8K1GBD7_9PASS</name>
<feature type="compositionally biased region" description="Basic and acidic residues" evidence="1">
    <location>
        <begin position="108"/>
        <end position="119"/>
    </location>
</feature>
<keyword evidence="3" id="KW-1185">Reference proteome</keyword>
<dbReference type="EMBL" id="SWJQ01000414">
    <property type="protein sequence ID" value="TRZ14710.1"/>
    <property type="molecule type" value="Genomic_DNA"/>
</dbReference>
<reference evidence="2" key="1">
    <citation type="submission" date="2019-04" db="EMBL/GenBank/DDBJ databases">
        <title>Genome assembly of Zosterops borbonicus 15179.</title>
        <authorList>
            <person name="Leroy T."/>
            <person name="Anselmetti Y."/>
            <person name="Tilak M.-K."/>
            <person name="Nabholz B."/>
        </authorList>
    </citation>
    <scope>NUCLEOTIDE SEQUENCE</scope>
    <source>
        <strain evidence="2">HGM_15179</strain>
        <tissue evidence="2">Muscle</tissue>
    </source>
</reference>
<evidence type="ECO:0000256" key="1">
    <source>
        <dbReference type="SAM" id="MobiDB-lite"/>
    </source>
</evidence>
<gene>
    <name evidence="2" type="ORF">HGM15179_012397</name>
</gene>
<proteinExistence type="predicted"/>
<dbReference type="Proteomes" id="UP000796761">
    <property type="component" value="Unassembled WGS sequence"/>
</dbReference>
<accession>A0A8K1GBD7</accession>